<dbReference type="PANTHER" id="PTHR38118:SF2">
    <property type="entry name" value="CDP-ALCOHOL PHOSPHATIDYLTRANSFERASE PROTEIN"/>
    <property type="match status" value="1"/>
</dbReference>
<organism evidence="4 5">
    <name type="scientific">Tieghemiomyces parasiticus</name>
    <dbReference type="NCBI Taxonomy" id="78921"/>
    <lineage>
        <taxon>Eukaryota</taxon>
        <taxon>Fungi</taxon>
        <taxon>Fungi incertae sedis</taxon>
        <taxon>Zoopagomycota</taxon>
        <taxon>Kickxellomycotina</taxon>
        <taxon>Dimargaritomycetes</taxon>
        <taxon>Dimargaritales</taxon>
        <taxon>Dimargaritaceae</taxon>
        <taxon>Tieghemiomyces</taxon>
    </lineage>
</organism>
<dbReference type="Pfam" id="PF24808">
    <property type="entry name" value="DUF7707"/>
    <property type="match status" value="1"/>
</dbReference>
<dbReference type="EMBL" id="JANBPT010000777">
    <property type="protein sequence ID" value="KAJ1913071.1"/>
    <property type="molecule type" value="Genomic_DNA"/>
</dbReference>
<dbReference type="OrthoDB" id="1708823at2759"/>
<dbReference type="InterPro" id="IPR056124">
    <property type="entry name" value="DUF7707"/>
</dbReference>
<feature type="signal peptide" evidence="2">
    <location>
        <begin position="1"/>
        <end position="21"/>
    </location>
</feature>
<keyword evidence="1" id="KW-1133">Transmembrane helix</keyword>
<evidence type="ECO:0000256" key="2">
    <source>
        <dbReference type="SAM" id="SignalP"/>
    </source>
</evidence>
<feature type="transmembrane region" description="Helical" evidence="1">
    <location>
        <begin position="174"/>
        <end position="195"/>
    </location>
</feature>
<feature type="chain" id="PRO_5040971865" description="DUF7707 domain-containing protein" evidence="2">
    <location>
        <begin position="22"/>
        <end position="196"/>
    </location>
</feature>
<evidence type="ECO:0000259" key="3">
    <source>
        <dbReference type="Pfam" id="PF24808"/>
    </source>
</evidence>
<gene>
    <name evidence="4" type="ORF">IWQ60_009370</name>
</gene>
<keyword evidence="5" id="KW-1185">Reference proteome</keyword>
<keyword evidence="1" id="KW-0472">Membrane</keyword>
<name>A0A9W7ZUY0_9FUNG</name>
<dbReference type="AlphaFoldDB" id="A0A9W7ZUY0"/>
<keyword evidence="1" id="KW-0812">Transmembrane</keyword>
<keyword evidence="2" id="KW-0732">Signal</keyword>
<sequence length="196" mass="20892">MRFTFTTGVLTLTALAATALASSGGWNITHLPVGERKTLCATQAQVCVLACGSPELTTKAFCNYTTMGWGCACKDKTPEYDTYNLPVVGRDCEGFAKDCVDKCKIEPDCISKCRDTWQCHTQNAPDSYLEVDSVDEMPAYKFVNKSRTDKAKSHTEVEKDDSSAAAPGLAGPHIASLGAVFLSVPVAALVAGLLAL</sequence>
<evidence type="ECO:0000313" key="5">
    <source>
        <dbReference type="Proteomes" id="UP001150569"/>
    </source>
</evidence>
<feature type="domain" description="DUF7707" evidence="3">
    <location>
        <begin position="29"/>
        <end position="123"/>
    </location>
</feature>
<reference evidence="4" key="1">
    <citation type="submission" date="2022-07" db="EMBL/GenBank/DDBJ databases">
        <title>Phylogenomic reconstructions and comparative analyses of Kickxellomycotina fungi.</title>
        <authorList>
            <person name="Reynolds N.K."/>
            <person name="Stajich J.E."/>
            <person name="Barry K."/>
            <person name="Grigoriev I.V."/>
            <person name="Crous P."/>
            <person name="Smith M.E."/>
        </authorList>
    </citation>
    <scope>NUCLEOTIDE SEQUENCE</scope>
    <source>
        <strain evidence="4">RSA 861</strain>
    </source>
</reference>
<accession>A0A9W7ZUY0</accession>
<comment type="caution">
    <text evidence="4">The sequence shown here is derived from an EMBL/GenBank/DDBJ whole genome shotgun (WGS) entry which is preliminary data.</text>
</comment>
<proteinExistence type="predicted"/>
<protein>
    <recommendedName>
        <fullName evidence="3">DUF7707 domain-containing protein</fullName>
    </recommendedName>
</protein>
<evidence type="ECO:0000256" key="1">
    <source>
        <dbReference type="SAM" id="Phobius"/>
    </source>
</evidence>
<evidence type="ECO:0000313" key="4">
    <source>
        <dbReference type="EMBL" id="KAJ1913071.1"/>
    </source>
</evidence>
<dbReference type="PANTHER" id="PTHR38118">
    <property type="entry name" value="ANCHORED CELL WALL PROTEIN 11-RELATED"/>
    <property type="match status" value="1"/>
</dbReference>
<dbReference type="Proteomes" id="UP001150569">
    <property type="component" value="Unassembled WGS sequence"/>
</dbReference>